<dbReference type="Pfam" id="PF24245">
    <property type="entry name" value="INO80F"/>
    <property type="match status" value="1"/>
</dbReference>
<feature type="domain" description="HMG box" evidence="4">
    <location>
        <begin position="121"/>
        <end position="173"/>
    </location>
</feature>
<evidence type="ECO:0000313" key="6">
    <source>
        <dbReference type="Proteomes" id="UP001152798"/>
    </source>
</evidence>
<dbReference type="InterPro" id="IPR056513">
    <property type="entry name" value="INO80F"/>
</dbReference>
<dbReference type="InterPro" id="IPR033555">
    <property type="entry name" value="TFPT"/>
</dbReference>
<dbReference type="OrthoDB" id="10070927at2759"/>
<dbReference type="PANTHER" id="PTHR35084:SF1">
    <property type="entry name" value="TCF3 FUSION PARTNER"/>
    <property type="match status" value="1"/>
</dbReference>
<evidence type="ECO:0000256" key="3">
    <source>
        <dbReference type="PROSITE-ProRule" id="PRU00267"/>
    </source>
</evidence>
<dbReference type="GO" id="GO:0003677">
    <property type="term" value="F:DNA binding"/>
    <property type="evidence" value="ECO:0007669"/>
    <property type="project" value="UniProtKB-UniRule"/>
</dbReference>
<comment type="subcellular location">
    <subcellularLocation>
        <location evidence="1">Nucleus</location>
    </subcellularLocation>
</comment>
<evidence type="ECO:0000259" key="4">
    <source>
        <dbReference type="PROSITE" id="PS50118"/>
    </source>
</evidence>
<organism evidence="5 6">
    <name type="scientific">Nezara viridula</name>
    <name type="common">Southern green stink bug</name>
    <name type="synonym">Cimex viridulus</name>
    <dbReference type="NCBI Taxonomy" id="85310"/>
    <lineage>
        <taxon>Eukaryota</taxon>
        <taxon>Metazoa</taxon>
        <taxon>Ecdysozoa</taxon>
        <taxon>Arthropoda</taxon>
        <taxon>Hexapoda</taxon>
        <taxon>Insecta</taxon>
        <taxon>Pterygota</taxon>
        <taxon>Neoptera</taxon>
        <taxon>Paraneoptera</taxon>
        <taxon>Hemiptera</taxon>
        <taxon>Heteroptera</taxon>
        <taxon>Panheteroptera</taxon>
        <taxon>Pentatomomorpha</taxon>
        <taxon>Pentatomoidea</taxon>
        <taxon>Pentatomidae</taxon>
        <taxon>Pentatominae</taxon>
        <taxon>Nezara</taxon>
    </lineage>
</organism>
<dbReference type="InterPro" id="IPR009071">
    <property type="entry name" value="HMG_box_dom"/>
</dbReference>
<evidence type="ECO:0000256" key="1">
    <source>
        <dbReference type="ARBA" id="ARBA00004123"/>
    </source>
</evidence>
<gene>
    <name evidence="5" type="ORF">NEZAVI_LOCUS8204</name>
</gene>
<dbReference type="GO" id="GO:0097190">
    <property type="term" value="P:apoptotic signaling pathway"/>
    <property type="evidence" value="ECO:0007669"/>
    <property type="project" value="TreeGrafter"/>
</dbReference>
<evidence type="ECO:0000313" key="5">
    <source>
        <dbReference type="EMBL" id="CAH1398585.1"/>
    </source>
</evidence>
<dbReference type="AlphaFoldDB" id="A0A9P0HAW6"/>
<accession>A0A9P0HAW6</accession>
<dbReference type="GO" id="GO:0043065">
    <property type="term" value="P:positive regulation of apoptotic process"/>
    <property type="evidence" value="ECO:0007669"/>
    <property type="project" value="TreeGrafter"/>
</dbReference>
<name>A0A9P0HAW6_NEZVI</name>
<dbReference type="EMBL" id="OV725080">
    <property type="protein sequence ID" value="CAH1398585.1"/>
    <property type="molecule type" value="Genomic_DNA"/>
</dbReference>
<dbReference type="Proteomes" id="UP001152798">
    <property type="component" value="Chromosome 4"/>
</dbReference>
<evidence type="ECO:0000256" key="2">
    <source>
        <dbReference type="ARBA" id="ARBA00023242"/>
    </source>
</evidence>
<dbReference type="PROSITE" id="PS50118">
    <property type="entry name" value="HMG_BOX_2"/>
    <property type="match status" value="1"/>
</dbReference>
<dbReference type="Gene3D" id="1.10.30.10">
    <property type="entry name" value="High mobility group box domain"/>
    <property type="match status" value="1"/>
</dbReference>
<dbReference type="PANTHER" id="PTHR35084">
    <property type="entry name" value="TCF3 FUSION PARTNER"/>
    <property type="match status" value="1"/>
</dbReference>
<dbReference type="Pfam" id="PF00505">
    <property type="entry name" value="HMG_box"/>
    <property type="match status" value="1"/>
</dbReference>
<reference evidence="5" key="1">
    <citation type="submission" date="2022-01" db="EMBL/GenBank/DDBJ databases">
        <authorList>
            <person name="King R."/>
        </authorList>
    </citation>
    <scope>NUCLEOTIDE SEQUENCE</scope>
</reference>
<dbReference type="InterPro" id="IPR036910">
    <property type="entry name" value="HMG_box_dom_sf"/>
</dbReference>
<keyword evidence="6" id="KW-1185">Reference proteome</keyword>
<protein>
    <recommendedName>
        <fullName evidence="4">HMG box domain-containing protein</fullName>
    </recommendedName>
</protein>
<keyword evidence="2 3" id="KW-0539">Nucleus</keyword>
<proteinExistence type="predicted"/>
<keyword evidence="3" id="KW-0238">DNA-binding</keyword>
<dbReference type="SUPFAM" id="SSF47095">
    <property type="entry name" value="HMG-box"/>
    <property type="match status" value="1"/>
</dbReference>
<dbReference type="GO" id="GO:0031011">
    <property type="term" value="C:Ino80 complex"/>
    <property type="evidence" value="ECO:0007669"/>
    <property type="project" value="TreeGrafter"/>
</dbReference>
<feature type="DNA-binding region" description="HMG box" evidence="3">
    <location>
        <begin position="121"/>
        <end position="173"/>
    </location>
</feature>
<dbReference type="SMART" id="SM00398">
    <property type="entry name" value="HMG"/>
    <property type="match status" value="1"/>
</dbReference>
<sequence>MYSDESDDTSEEVDVYRKKYRLITERCEVIQQDNERLVNRIHHIKKMLRRRRKERKFLMDRLDMHRDNWRNIPLSLKLEDTSEQSAASKPAIFKLSKGNASGEKHKKIIKKKIHKVDKNAPKRPANPYFQFCQEQRTSTIEEMTSAGQSEPSKIDVTKHLAYKWNLLTQDDKKVILLLLLSLQLSGESSLPATSTAIPLDLLPLPSSSLHPRWTMHPPPAHRPTTLSACQFSSLTVRLSLCLRPLYVSKSLENPPPT</sequence>